<feature type="compositionally biased region" description="Basic residues" evidence="1">
    <location>
        <begin position="129"/>
        <end position="139"/>
    </location>
</feature>
<evidence type="ECO:0000256" key="1">
    <source>
        <dbReference type="SAM" id="MobiDB-lite"/>
    </source>
</evidence>
<dbReference type="AlphaFoldDB" id="A0AAV7PML2"/>
<feature type="compositionally biased region" description="Low complexity" evidence="1">
    <location>
        <begin position="146"/>
        <end position="156"/>
    </location>
</feature>
<organism evidence="2 3">
    <name type="scientific">Pleurodeles waltl</name>
    <name type="common">Iberian ribbed newt</name>
    <dbReference type="NCBI Taxonomy" id="8319"/>
    <lineage>
        <taxon>Eukaryota</taxon>
        <taxon>Metazoa</taxon>
        <taxon>Chordata</taxon>
        <taxon>Craniata</taxon>
        <taxon>Vertebrata</taxon>
        <taxon>Euteleostomi</taxon>
        <taxon>Amphibia</taxon>
        <taxon>Batrachia</taxon>
        <taxon>Caudata</taxon>
        <taxon>Salamandroidea</taxon>
        <taxon>Salamandridae</taxon>
        <taxon>Pleurodelinae</taxon>
        <taxon>Pleurodeles</taxon>
    </lineage>
</organism>
<gene>
    <name evidence="2" type="ORF">NDU88_006968</name>
</gene>
<proteinExistence type="predicted"/>
<dbReference type="EMBL" id="JANPWB010000011">
    <property type="protein sequence ID" value="KAJ1128591.1"/>
    <property type="molecule type" value="Genomic_DNA"/>
</dbReference>
<feature type="compositionally biased region" description="Low complexity" evidence="1">
    <location>
        <begin position="37"/>
        <end position="57"/>
    </location>
</feature>
<name>A0AAV7PML2_PLEWA</name>
<feature type="compositionally biased region" description="Basic residues" evidence="1">
    <location>
        <begin position="1"/>
        <end position="10"/>
    </location>
</feature>
<feature type="compositionally biased region" description="Pro residues" evidence="1">
    <location>
        <begin position="97"/>
        <end position="113"/>
    </location>
</feature>
<accession>A0AAV7PML2</accession>
<comment type="caution">
    <text evidence="2">The sequence shown here is derived from an EMBL/GenBank/DDBJ whole genome shotgun (WGS) entry which is preliminary data.</text>
</comment>
<keyword evidence="3" id="KW-1185">Reference proteome</keyword>
<evidence type="ECO:0000313" key="2">
    <source>
        <dbReference type="EMBL" id="KAJ1128591.1"/>
    </source>
</evidence>
<sequence length="218" mass="22689">MARSGWRRPPSHQGPSLPPRCPPCGEQPARGPPKLPPGLKEPQQTDDQQTQGTTSTGRPNISGLAPHDRRSTAQKPGPSTFRPPAPAATSGHTLGAPAPPLLPGRGPNQPPVRPQQGDTDAPAKIFRSPGRHNARRPPRQAREPGGRAPTGPAGRTSPPGPALTSRGEAPQAADPGPATRTKEVTKGFGAPQRESSTRSAAPPEEMHKKGPKPGSLTE</sequence>
<dbReference type="Proteomes" id="UP001066276">
    <property type="component" value="Chromosome 7"/>
</dbReference>
<protein>
    <submittedName>
        <fullName evidence="2">Uncharacterized protein</fullName>
    </submittedName>
</protein>
<evidence type="ECO:0000313" key="3">
    <source>
        <dbReference type="Proteomes" id="UP001066276"/>
    </source>
</evidence>
<feature type="region of interest" description="Disordered" evidence="1">
    <location>
        <begin position="1"/>
        <end position="218"/>
    </location>
</feature>
<reference evidence="2" key="1">
    <citation type="journal article" date="2022" name="bioRxiv">
        <title>Sequencing and chromosome-scale assembly of the giantPleurodeles waltlgenome.</title>
        <authorList>
            <person name="Brown T."/>
            <person name="Elewa A."/>
            <person name="Iarovenko S."/>
            <person name="Subramanian E."/>
            <person name="Araus A.J."/>
            <person name="Petzold A."/>
            <person name="Susuki M."/>
            <person name="Suzuki K.-i.T."/>
            <person name="Hayashi T."/>
            <person name="Toyoda A."/>
            <person name="Oliveira C."/>
            <person name="Osipova E."/>
            <person name="Leigh N.D."/>
            <person name="Simon A."/>
            <person name="Yun M.H."/>
        </authorList>
    </citation>
    <scope>NUCLEOTIDE SEQUENCE</scope>
    <source>
        <strain evidence="2">20211129_DDA</strain>
        <tissue evidence="2">Liver</tissue>
    </source>
</reference>